<dbReference type="Proteomes" id="UP001054857">
    <property type="component" value="Unassembled WGS sequence"/>
</dbReference>
<evidence type="ECO:0000259" key="5">
    <source>
        <dbReference type="PROSITE" id="PS51292"/>
    </source>
</evidence>
<keyword evidence="3" id="KW-0862">Zinc</keyword>
<keyword evidence="1" id="KW-0479">Metal-binding</keyword>
<reference evidence="6 7" key="1">
    <citation type="journal article" date="2021" name="Sci. Rep.">
        <title>Genome sequencing of the multicellular alga Astrephomene provides insights into convergent evolution of germ-soma differentiation.</title>
        <authorList>
            <person name="Yamashita S."/>
            <person name="Yamamoto K."/>
            <person name="Matsuzaki R."/>
            <person name="Suzuki S."/>
            <person name="Yamaguchi H."/>
            <person name="Hirooka S."/>
            <person name="Minakuchi Y."/>
            <person name="Miyagishima S."/>
            <person name="Kawachi M."/>
            <person name="Toyoda A."/>
            <person name="Nozaki H."/>
        </authorList>
    </citation>
    <scope>NUCLEOTIDE SEQUENCE [LARGE SCALE GENOMIC DNA]</scope>
    <source>
        <strain evidence="6 7">NIES-4017</strain>
    </source>
</reference>
<feature type="domain" description="RING-CH-type" evidence="5">
    <location>
        <begin position="12"/>
        <end position="71"/>
    </location>
</feature>
<name>A0AAD3DHR1_9CHLO</name>
<evidence type="ECO:0000313" key="7">
    <source>
        <dbReference type="Proteomes" id="UP001054857"/>
    </source>
</evidence>
<accession>A0AAD3DHR1</accession>
<gene>
    <name evidence="6" type="ORF">Agub_g2872</name>
</gene>
<comment type="caution">
    <text evidence="6">The sequence shown here is derived from an EMBL/GenBank/DDBJ whole genome shotgun (WGS) entry which is preliminary data.</text>
</comment>
<feature type="compositionally biased region" description="Low complexity" evidence="4">
    <location>
        <begin position="316"/>
        <end position="332"/>
    </location>
</feature>
<evidence type="ECO:0000256" key="4">
    <source>
        <dbReference type="SAM" id="MobiDB-lite"/>
    </source>
</evidence>
<feature type="compositionally biased region" description="Low complexity" evidence="4">
    <location>
        <begin position="186"/>
        <end position="226"/>
    </location>
</feature>
<feature type="region of interest" description="Disordered" evidence="4">
    <location>
        <begin position="165"/>
        <end position="257"/>
    </location>
</feature>
<dbReference type="Pfam" id="PF12906">
    <property type="entry name" value="RINGv"/>
    <property type="match status" value="1"/>
</dbReference>
<dbReference type="GO" id="GO:0008270">
    <property type="term" value="F:zinc ion binding"/>
    <property type="evidence" value="ECO:0007669"/>
    <property type="project" value="UniProtKB-KW"/>
</dbReference>
<organism evidence="6 7">
    <name type="scientific">Astrephomene gubernaculifera</name>
    <dbReference type="NCBI Taxonomy" id="47775"/>
    <lineage>
        <taxon>Eukaryota</taxon>
        <taxon>Viridiplantae</taxon>
        <taxon>Chlorophyta</taxon>
        <taxon>core chlorophytes</taxon>
        <taxon>Chlorophyceae</taxon>
        <taxon>CS clade</taxon>
        <taxon>Chlamydomonadales</taxon>
        <taxon>Astrephomenaceae</taxon>
        <taxon>Astrephomene</taxon>
    </lineage>
</organism>
<dbReference type="AlphaFoldDB" id="A0AAD3DHR1"/>
<protein>
    <recommendedName>
        <fullName evidence="5">RING-CH-type domain-containing protein</fullName>
    </recommendedName>
</protein>
<dbReference type="InterPro" id="IPR013083">
    <property type="entry name" value="Znf_RING/FYVE/PHD"/>
</dbReference>
<keyword evidence="7" id="KW-1185">Reference proteome</keyword>
<dbReference type="SMART" id="SM00744">
    <property type="entry name" value="RINGv"/>
    <property type="match status" value="1"/>
</dbReference>
<dbReference type="SUPFAM" id="SSF57850">
    <property type="entry name" value="RING/U-box"/>
    <property type="match status" value="1"/>
</dbReference>
<sequence length="339" mass="36762">MCQSQPTMSSEHVGEDMDCCWICLGTDGMLSRPCMCPRSVHPTCLARWQLQQAGRQEERSCRFCNASLPDWKSQLAPSPPAPVDPVMVVSLGGKAVKIRVKPGPEGMAHFRQQVRELFNIPSDVEFECSFKCKAPSGDTIQLEGLASYDAATHCASLMAAQRAAAASRRPPTQPTSAPASVPTPMSTSTAVTQGSATAATSAPAPSSAPVASSAAAFAHHQQQHCQHQQRRIHNSSGGGSSVSSSASTDGGNTVMYGDGLQAEVPQQQSQQYYNTACHQYSNHHQQQLLHTANHFQHHQPTAPTHAPSHALPYQLQQQQYQQPPQYPRQQQQSCHHFHV</sequence>
<evidence type="ECO:0000256" key="3">
    <source>
        <dbReference type="ARBA" id="ARBA00022833"/>
    </source>
</evidence>
<evidence type="ECO:0000313" key="6">
    <source>
        <dbReference type="EMBL" id="GFR42056.1"/>
    </source>
</evidence>
<feature type="region of interest" description="Disordered" evidence="4">
    <location>
        <begin position="316"/>
        <end position="339"/>
    </location>
</feature>
<dbReference type="EMBL" id="BMAR01000002">
    <property type="protein sequence ID" value="GFR42056.1"/>
    <property type="molecule type" value="Genomic_DNA"/>
</dbReference>
<proteinExistence type="predicted"/>
<feature type="compositionally biased region" description="Low complexity" evidence="4">
    <location>
        <begin position="241"/>
        <end position="251"/>
    </location>
</feature>
<keyword evidence="2" id="KW-0863">Zinc-finger</keyword>
<dbReference type="PROSITE" id="PS51292">
    <property type="entry name" value="ZF_RING_CH"/>
    <property type="match status" value="1"/>
</dbReference>
<dbReference type="InterPro" id="IPR011016">
    <property type="entry name" value="Znf_RING-CH"/>
</dbReference>
<dbReference type="Gene3D" id="3.30.40.10">
    <property type="entry name" value="Zinc/RING finger domain, C3HC4 (zinc finger)"/>
    <property type="match status" value="1"/>
</dbReference>
<evidence type="ECO:0000256" key="2">
    <source>
        <dbReference type="ARBA" id="ARBA00022771"/>
    </source>
</evidence>
<evidence type="ECO:0000256" key="1">
    <source>
        <dbReference type="ARBA" id="ARBA00022723"/>
    </source>
</evidence>